<feature type="domain" description="Carbohydrate kinase FGGY C-terminal" evidence="9">
    <location>
        <begin position="259"/>
        <end position="450"/>
    </location>
</feature>
<dbReference type="SUPFAM" id="SSF53067">
    <property type="entry name" value="Actin-like ATPase domain"/>
    <property type="match status" value="2"/>
</dbReference>
<keyword evidence="3" id="KW-0547">Nucleotide-binding</keyword>
<keyword evidence="4 7" id="KW-0418">Kinase</keyword>
<keyword evidence="5" id="KW-0067">ATP-binding</keyword>
<dbReference type="InterPro" id="IPR018483">
    <property type="entry name" value="Carb_kinase_FGGY_CS"/>
</dbReference>
<dbReference type="GO" id="GO:0005829">
    <property type="term" value="C:cytosol"/>
    <property type="evidence" value="ECO:0007669"/>
    <property type="project" value="TreeGrafter"/>
</dbReference>
<comment type="similarity">
    <text evidence="1 7">Belongs to the FGGY kinase family.</text>
</comment>
<dbReference type="EMBL" id="LC066371">
    <property type="protein sequence ID" value="BAT26277.1"/>
    <property type="molecule type" value="Genomic_DNA"/>
</dbReference>
<dbReference type="InterPro" id="IPR018485">
    <property type="entry name" value="FGGY_C"/>
</dbReference>
<dbReference type="PANTHER" id="PTHR10196:SF69">
    <property type="entry name" value="GLYCEROL KINASE"/>
    <property type="match status" value="1"/>
</dbReference>
<name>A0A0P0YXR6_9HYPH</name>
<sequence>MLQQAILAIDEGTSGTRAALVRADGGVTTPAYAPLKVTTPRHGVVEQDADALLETTLAMCRKVVAAAPAEGAEIVALALTTQRATGVLWDTHTGRSLVPAMVWQDTRFCEELKALSPRWDKELIERAGRPIGARAIYLWAVRHMRDTPCVAEALNQKRLAFGTVDSWLLWHLSEARRVVTTPTNATSCGAYDLRKHSYIGDWLDAQEFPQELLPTLMEDADEFGHTRSDLIGIRIPIMASMGDQLAGLVGLGCHDSGQAMCVHGTGSFVDLVIGQERPAQPGAVEATFTMTAWRKGGRSDFAVETYAATTGSALNWLCADMRWFDDARQISALAAEAGGARGICFMPTLTGLRQPVMVPAARASLTGLSMTHTREELAYAVLEGIAQSVVSCVEADELVAGKRMHELVAGGGLSSSDPLLRMQADLGGVPVRRMPDAERASLRGTAFMAGARGLMWSDLSQARSTLPPGETFEPSLSEDERLSRRAGWHAAISDEIGRTRAGAYDNRLPLPGSGG</sequence>
<evidence type="ECO:0000256" key="2">
    <source>
        <dbReference type="ARBA" id="ARBA00022679"/>
    </source>
</evidence>
<dbReference type="GO" id="GO:0004370">
    <property type="term" value="F:glycerol kinase activity"/>
    <property type="evidence" value="ECO:0007669"/>
    <property type="project" value="TreeGrafter"/>
</dbReference>
<dbReference type="PROSITE" id="PS00445">
    <property type="entry name" value="FGGY_KINASES_2"/>
    <property type="match status" value="1"/>
</dbReference>
<dbReference type="Pfam" id="PF00370">
    <property type="entry name" value="FGGY_N"/>
    <property type="match status" value="1"/>
</dbReference>
<dbReference type="GO" id="GO:0006071">
    <property type="term" value="P:glycerol metabolic process"/>
    <property type="evidence" value="ECO:0007669"/>
    <property type="project" value="TreeGrafter"/>
</dbReference>
<dbReference type="PANTHER" id="PTHR10196">
    <property type="entry name" value="SUGAR KINASE"/>
    <property type="match status" value="1"/>
</dbReference>
<evidence type="ECO:0000256" key="3">
    <source>
        <dbReference type="ARBA" id="ARBA00022741"/>
    </source>
</evidence>
<evidence type="ECO:0000256" key="1">
    <source>
        <dbReference type="ARBA" id="ARBA00009156"/>
    </source>
</evidence>
<feature type="domain" description="Carbohydrate kinase FGGY N-terminal" evidence="8">
    <location>
        <begin position="6"/>
        <end position="250"/>
    </location>
</feature>
<organism evidence="10">
    <name type="scientific">Aureimonas altamirensis</name>
    <dbReference type="NCBI Taxonomy" id="370622"/>
    <lineage>
        <taxon>Bacteria</taxon>
        <taxon>Pseudomonadati</taxon>
        <taxon>Pseudomonadota</taxon>
        <taxon>Alphaproteobacteria</taxon>
        <taxon>Hyphomicrobiales</taxon>
        <taxon>Aurantimonadaceae</taxon>
        <taxon>Aureimonas</taxon>
    </lineage>
</organism>
<evidence type="ECO:0000313" key="10">
    <source>
        <dbReference type="EMBL" id="BAT26277.1"/>
    </source>
</evidence>
<dbReference type="InterPro" id="IPR043129">
    <property type="entry name" value="ATPase_NBD"/>
</dbReference>
<evidence type="ECO:0000259" key="9">
    <source>
        <dbReference type="Pfam" id="PF02782"/>
    </source>
</evidence>
<dbReference type="Pfam" id="PF02782">
    <property type="entry name" value="FGGY_C"/>
    <property type="match status" value="1"/>
</dbReference>
<reference evidence="10" key="1">
    <citation type="journal article" date="2015" name="Proc. Natl. Acad. Sci. U.S.A.">
        <title>Bacterial clade with the ribosomal RNA operon on a small plasmid rather than the chromosome.</title>
        <authorList>
            <person name="Anda M."/>
            <person name="Ohtsubo Y."/>
            <person name="Okubo T."/>
            <person name="Sugawara M."/>
            <person name="Nagata Y."/>
            <person name="Tsuda M."/>
            <person name="Minamisawa K."/>
            <person name="Mitsui H."/>
        </authorList>
    </citation>
    <scope>NUCLEOTIDE SEQUENCE</scope>
    <source>
        <strain evidence="10">DSM 21988</strain>
    </source>
</reference>
<evidence type="ECO:0000256" key="7">
    <source>
        <dbReference type="RuleBase" id="RU003733"/>
    </source>
</evidence>
<keyword evidence="2 7" id="KW-0808">Transferase</keyword>
<protein>
    <recommendedName>
        <fullName evidence="6">ATP:glycerol 3-phosphotransferase</fullName>
    </recommendedName>
</protein>
<dbReference type="InterPro" id="IPR000577">
    <property type="entry name" value="Carb_kinase_FGGY"/>
</dbReference>
<dbReference type="PIRSF" id="PIRSF000538">
    <property type="entry name" value="GlpK"/>
    <property type="match status" value="1"/>
</dbReference>
<dbReference type="InterPro" id="IPR018484">
    <property type="entry name" value="FGGY_N"/>
</dbReference>
<dbReference type="AlphaFoldDB" id="A0A0P0YXR6"/>
<evidence type="ECO:0000256" key="4">
    <source>
        <dbReference type="ARBA" id="ARBA00022777"/>
    </source>
</evidence>
<proteinExistence type="inferred from homology"/>
<evidence type="ECO:0000259" key="8">
    <source>
        <dbReference type="Pfam" id="PF00370"/>
    </source>
</evidence>
<dbReference type="Gene3D" id="3.30.420.40">
    <property type="match status" value="2"/>
</dbReference>
<evidence type="ECO:0000256" key="6">
    <source>
        <dbReference type="ARBA" id="ARBA00043149"/>
    </source>
</evidence>
<dbReference type="GO" id="GO:0005524">
    <property type="term" value="F:ATP binding"/>
    <property type="evidence" value="ECO:0007669"/>
    <property type="project" value="UniProtKB-KW"/>
</dbReference>
<evidence type="ECO:0000256" key="5">
    <source>
        <dbReference type="ARBA" id="ARBA00022840"/>
    </source>
</evidence>
<accession>A0A0P0YXR6</accession>